<keyword evidence="9 11" id="KW-0472">Membrane</keyword>
<dbReference type="KEGG" id="cmb:CSW64_18050"/>
<keyword evidence="3 11" id="KW-1134">Transmembrane beta strand</keyword>
<sequence length="742" mass="80742">MKAQTLLGASVLALALAAGQAAAQDQQVTVEEVIVTATKKAQTLQEVPISLAAVTGEVIEERGIRQFTDLQASVPNLQIDQTNGNYAITIRGLGSGASNLAFEQSVGLFVDGVYSGRARSLQTAFMDVERVEVVRGPQGALFGKNTNAGAISLISRAPTRSFEAEARVGAELEYGGWNASGFISGPLGDNLAGRFTFSSGYSGPYIENRLKKTDEYDNQYYGIRGQLRWEPTDALDVTLKIEGSQNEISGGNIVFNNLGTCGLCNVARNAAGGPGVAQEKPDFWRTTSSARPEYNDTSTALTSVTANWDLGDWTLTSITAYSGVVADQAIDTDVSALHLLDAHQSERSNQFFQEFRFSGTIGENLDVIGGLTYLKSKMKIVQLVYYNGTPYGLPAYQADANRSFRQESESLSPYVALDYRLTEHWHLSGSLRYSNETKDARITHTIVGTLPASNMPYDLKGSMEEGLWDYSAKVRYQFNRDAQVYLSYATGTKGGGFISNDGLLLYNIINNGATIDYDSERAKSWELGAKFRLFDGRGDLNIALFSTDFTDLQVSSYTGTGFTTGNAAKATSKGVEIETNWRPNEIFSFGGSVAYLDAKYDDYPGAACVYDAPPTCVPKTNNLKGYALTRAPEWKWSAYAQVEVPVTDDLEFTGRVSADYTDLSYYQSDMNPLNAQPAYTKVDARLGIKSQAGRWEAALIGRNLTNEVVFSQAFNVPLIGGNSHGAMINPPRTVAIELVKKF</sequence>
<keyword evidence="10 11" id="KW-0998">Cell outer membrane</keyword>
<dbReference type="InterPro" id="IPR039426">
    <property type="entry name" value="TonB-dep_rcpt-like"/>
</dbReference>
<dbReference type="AlphaFoldDB" id="A0A2D2B1N2"/>
<dbReference type="InterPro" id="IPR036942">
    <property type="entry name" value="Beta-barrel_TonB_sf"/>
</dbReference>
<evidence type="ECO:0000259" key="15">
    <source>
        <dbReference type="Pfam" id="PF07715"/>
    </source>
</evidence>
<keyword evidence="2 11" id="KW-0813">Transport</keyword>
<evidence type="ECO:0000256" key="1">
    <source>
        <dbReference type="ARBA" id="ARBA00004571"/>
    </source>
</evidence>
<accession>A0A2D2B1N2</accession>
<dbReference type="EMBL" id="CP024201">
    <property type="protein sequence ID" value="ATQ44153.1"/>
    <property type="molecule type" value="Genomic_DNA"/>
</dbReference>
<dbReference type="Pfam" id="PF00593">
    <property type="entry name" value="TonB_dep_Rec_b-barrel"/>
    <property type="match status" value="1"/>
</dbReference>
<reference evidence="16 17" key="1">
    <citation type="submission" date="2017-10" db="EMBL/GenBank/DDBJ databases">
        <title>Genome sequence of Caulobacter mirabilis FWC38.</title>
        <authorList>
            <person name="Fiebig A."/>
            <person name="Crosson S."/>
        </authorList>
    </citation>
    <scope>NUCLEOTIDE SEQUENCE [LARGE SCALE GENOMIC DNA]</scope>
    <source>
        <strain evidence="16 17">FWC 38</strain>
    </source>
</reference>
<dbReference type="PROSITE" id="PS52016">
    <property type="entry name" value="TONB_DEPENDENT_REC_3"/>
    <property type="match status" value="1"/>
</dbReference>
<evidence type="ECO:0000313" key="17">
    <source>
        <dbReference type="Proteomes" id="UP000228945"/>
    </source>
</evidence>
<evidence type="ECO:0000256" key="13">
    <source>
        <dbReference type="SAM" id="SignalP"/>
    </source>
</evidence>
<comment type="similarity">
    <text evidence="11 12">Belongs to the TonB-dependent receptor family.</text>
</comment>
<dbReference type="Pfam" id="PF07715">
    <property type="entry name" value="Plug"/>
    <property type="match status" value="1"/>
</dbReference>
<evidence type="ECO:0000256" key="12">
    <source>
        <dbReference type="RuleBase" id="RU003357"/>
    </source>
</evidence>
<dbReference type="PANTHER" id="PTHR32552:SF81">
    <property type="entry name" value="TONB-DEPENDENT OUTER MEMBRANE RECEPTOR"/>
    <property type="match status" value="1"/>
</dbReference>
<evidence type="ECO:0008006" key="18">
    <source>
        <dbReference type="Google" id="ProtNLM"/>
    </source>
</evidence>
<proteinExistence type="inferred from homology"/>
<evidence type="ECO:0000256" key="8">
    <source>
        <dbReference type="ARBA" id="ARBA00023077"/>
    </source>
</evidence>
<evidence type="ECO:0000256" key="7">
    <source>
        <dbReference type="ARBA" id="ARBA00023065"/>
    </source>
</evidence>
<dbReference type="OrthoDB" id="9760333at2"/>
<evidence type="ECO:0000256" key="5">
    <source>
        <dbReference type="ARBA" id="ARBA00022692"/>
    </source>
</evidence>
<dbReference type="GO" id="GO:0006826">
    <property type="term" value="P:iron ion transport"/>
    <property type="evidence" value="ECO:0007669"/>
    <property type="project" value="UniProtKB-KW"/>
</dbReference>
<feature type="chain" id="PRO_5013891207" description="TonB-dependent receptor" evidence="13">
    <location>
        <begin position="24"/>
        <end position="742"/>
    </location>
</feature>
<organism evidence="16 17">
    <name type="scientific">Caulobacter mirabilis</name>
    <dbReference type="NCBI Taxonomy" id="69666"/>
    <lineage>
        <taxon>Bacteria</taxon>
        <taxon>Pseudomonadati</taxon>
        <taxon>Pseudomonadota</taxon>
        <taxon>Alphaproteobacteria</taxon>
        <taxon>Caulobacterales</taxon>
        <taxon>Caulobacteraceae</taxon>
        <taxon>Caulobacter</taxon>
    </lineage>
</organism>
<keyword evidence="6" id="KW-0408">Iron</keyword>
<evidence type="ECO:0000256" key="9">
    <source>
        <dbReference type="ARBA" id="ARBA00023136"/>
    </source>
</evidence>
<feature type="signal peptide" evidence="13">
    <location>
        <begin position="1"/>
        <end position="23"/>
    </location>
</feature>
<evidence type="ECO:0000256" key="6">
    <source>
        <dbReference type="ARBA" id="ARBA00023004"/>
    </source>
</evidence>
<evidence type="ECO:0000256" key="11">
    <source>
        <dbReference type="PROSITE-ProRule" id="PRU01360"/>
    </source>
</evidence>
<evidence type="ECO:0000313" key="16">
    <source>
        <dbReference type="EMBL" id="ATQ44153.1"/>
    </source>
</evidence>
<evidence type="ECO:0000256" key="2">
    <source>
        <dbReference type="ARBA" id="ARBA00022448"/>
    </source>
</evidence>
<dbReference type="Gene3D" id="2.40.170.20">
    <property type="entry name" value="TonB-dependent receptor, beta-barrel domain"/>
    <property type="match status" value="1"/>
</dbReference>
<protein>
    <recommendedName>
        <fullName evidence="18">TonB-dependent receptor</fullName>
    </recommendedName>
</protein>
<comment type="subcellular location">
    <subcellularLocation>
        <location evidence="1 11">Cell outer membrane</location>
        <topology evidence="1 11">Multi-pass membrane protein</topology>
    </subcellularLocation>
</comment>
<dbReference type="GO" id="GO:0009279">
    <property type="term" value="C:cell outer membrane"/>
    <property type="evidence" value="ECO:0007669"/>
    <property type="project" value="UniProtKB-SubCell"/>
</dbReference>
<dbReference type="InterPro" id="IPR000531">
    <property type="entry name" value="Beta-barrel_TonB"/>
</dbReference>
<dbReference type="Proteomes" id="UP000228945">
    <property type="component" value="Chromosome"/>
</dbReference>
<evidence type="ECO:0000256" key="10">
    <source>
        <dbReference type="ARBA" id="ARBA00023237"/>
    </source>
</evidence>
<dbReference type="RefSeq" id="WP_099623401.1">
    <property type="nucleotide sequence ID" value="NZ_CP024201.1"/>
</dbReference>
<gene>
    <name evidence="16" type="ORF">CSW64_18050</name>
</gene>
<evidence type="ECO:0000259" key="14">
    <source>
        <dbReference type="Pfam" id="PF00593"/>
    </source>
</evidence>
<name>A0A2D2B1N2_9CAUL</name>
<keyword evidence="8 12" id="KW-0798">TonB box</keyword>
<dbReference type="SUPFAM" id="SSF56935">
    <property type="entry name" value="Porins"/>
    <property type="match status" value="1"/>
</dbReference>
<evidence type="ECO:0000256" key="4">
    <source>
        <dbReference type="ARBA" id="ARBA00022496"/>
    </source>
</evidence>
<dbReference type="InterPro" id="IPR012910">
    <property type="entry name" value="Plug_dom"/>
</dbReference>
<keyword evidence="13" id="KW-0732">Signal</keyword>
<keyword evidence="17" id="KW-1185">Reference proteome</keyword>
<evidence type="ECO:0000256" key="3">
    <source>
        <dbReference type="ARBA" id="ARBA00022452"/>
    </source>
</evidence>
<dbReference type="PANTHER" id="PTHR32552">
    <property type="entry name" value="FERRICHROME IRON RECEPTOR-RELATED"/>
    <property type="match status" value="1"/>
</dbReference>
<keyword evidence="4" id="KW-0410">Iron transport</keyword>
<feature type="domain" description="TonB-dependent receptor-like beta-barrel" evidence="14">
    <location>
        <begin position="282"/>
        <end position="704"/>
    </location>
</feature>
<keyword evidence="5 11" id="KW-0812">Transmembrane</keyword>
<feature type="domain" description="TonB-dependent receptor plug" evidence="15">
    <location>
        <begin position="44"/>
        <end position="150"/>
    </location>
</feature>
<dbReference type="CDD" id="cd01347">
    <property type="entry name" value="ligand_gated_channel"/>
    <property type="match status" value="1"/>
</dbReference>
<keyword evidence="7" id="KW-0406">Ion transport</keyword>